<dbReference type="EMBL" id="BARS01051658">
    <property type="protein sequence ID" value="GAG47508.1"/>
    <property type="molecule type" value="Genomic_DNA"/>
</dbReference>
<proteinExistence type="predicted"/>
<dbReference type="AlphaFoldDB" id="X0YFX1"/>
<organism evidence="1">
    <name type="scientific">marine sediment metagenome</name>
    <dbReference type="NCBI Taxonomy" id="412755"/>
    <lineage>
        <taxon>unclassified sequences</taxon>
        <taxon>metagenomes</taxon>
        <taxon>ecological metagenomes</taxon>
    </lineage>
</organism>
<evidence type="ECO:0000313" key="1">
    <source>
        <dbReference type="EMBL" id="GAG47508.1"/>
    </source>
</evidence>
<accession>X0YFX1</accession>
<gene>
    <name evidence="1" type="ORF">S01H1_76903</name>
</gene>
<sequence length="41" mass="4587">MTHGRVGCYERAWSDCIEGKVVPTYDAEKAARAHERFSAGM</sequence>
<reference evidence="1" key="1">
    <citation type="journal article" date="2014" name="Front. Microbiol.">
        <title>High frequency of phylogenetically diverse reductive dehalogenase-homologous genes in deep subseafloor sedimentary metagenomes.</title>
        <authorList>
            <person name="Kawai M."/>
            <person name="Futagami T."/>
            <person name="Toyoda A."/>
            <person name="Takaki Y."/>
            <person name="Nishi S."/>
            <person name="Hori S."/>
            <person name="Arai W."/>
            <person name="Tsubouchi T."/>
            <person name="Morono Y."/>
            <person name="Uchiyama I."/>
            <person name="Ito T."/>
            <person name="Fujiyama A."/>
            <person name="Inagaki F."/>
            <person name="Takami H."/>
        </authorList>
    </citation>
    <scope>NUCLEOTIDE SEQUENCE</scope>
    <source>
        <strain evidence="1">Expedition CK06-06</strain>
    </source>
</reference>
<protein>
    <submittedName>
        <fullName evidence="1">Uncharacterized protein</fullName>
    </submittedName>
</protein>
<name>X0YFX1_9ZZZZ</name>
<comment type="caution">
    <text evidence="1">The sequence shown here is derived from an EMBL/GenBank/DDBJ whole genome shotgun (WGS) entry which is preliminary data.</text>
</comment>